<dbReference type="GO" id="GO:0051321">
    <property type="term" value="P:meiotic cell cycle"/>
    <property type="evidence" value="ECO:0007669"/>
    <property type="project" value="UniProtKB-KW"/>
</dbReference>
<feature type="domain" description="Trichohyalin-plectin-homology" evidence="16">
    <location>
        <begin position="111"/>
        <end position="462"/>
    </location>
</feature>
<proteinExistence type="inferred from homology"/>
<keyword evidence="18" id="KW-1185">Reference proteome</keyword>
<keyword evidence="6" id="KW-0282">Flagellum</keyword>
<comment type="subcellular location">
    <subcellularLocation>
        <location evidence="2">Cytoplasm</location>
        <location evidence="2">Cytoskeleton</location>
        <location evidence="2">Flagellum axoneme</location>
    </subcellularLocation>
    <subcellularLocation>
        <location evidence="1">Nucleus</location>
    </subcellularLocation>
</comment>
<dbReference type="STRING" id="1555241.A0A4P9X920"/>
<dbReference type="InterPro" id="IPR043597">
    <property type="entry name" value="TPH_dom"/>
</dbReference>
<evidence type="ECO:0000313" key="17">
    <source>
        <dbReference type="EMBL" id="RKP01778.1"/>
    </source>
</evidence>
<keyword evidence="8" id="KW-0969">Cilium</keyword>
<reference evidence="18" key="1">
    <citation type="journal article" date="2018" name="Nat. Microbiol.">
        <title>Leveraging single-cell genomics to expand the fungal tree of life.</title>
        <authorList>
            <person name="Ahrendt S.R."/>
            <person name="Quandt C.A."/>
            <person name="Ciobanu D."/>
            <person name="Clum A."/>
            <person name="Salamov A."/>
            <person name="Andreopoulos B."/>
            <person name="Cheng J.F."/>
            <person name="Woyke T."/>
            <person name="Pelin A."/>
            <person name="Henrissat B."/>
            <person name="Reynolds N.K."/>
            <person name="Benny G.L."/>
            <person name="Smith M.E."/>
            <person name="James T.Y."/>
            <person name="Grigoriev I.V."/>
        </authorList>
    </citation>
    <scope>NUCLEOTIDE SEQUENCE [LARGE SCALE GENOMIC DNA]</scope>
    <source>
        <strain evidence="18">ATCC 52028</strain>
    </source>
</reference>
<feature type="coiled-coil region" evidence="14">
    <location>
        <begin position="382"/>
        <end position="453"/>
    </location>
</feature>
<evidence type="ECO:0000256" key="13">
    <source>
        <dbReference type="ARBA" id="ARBA00046114"/>
    </source>
</evidence>
<evidence type="ECO:0000256" key="11">
    <source>
        <dbReference type="ARBA" id="ARBA00023254"/>
    </source>
</evidence>
<dbReference type="InterPro" id="IPR026504">
    <property type="entry name" value="MNS1"/>
</dbReference>
<keyword evidence="10" id="KW-0539">Nucleus</keyword>
<dbReference type="OrthoDB" id="197839at2759"/>
<sequence>MAASHWSTAQLGQRERRLRDNEVQKEKIQTHLQQDRLYQIVNGADERVDTIRRIKALKAWEEEARIQAEREAAVAQQAAEEAAWAAAEEAAAAAAQRREAELCDTKMRQAIRENSPELRRLRQQIDTAYTQKERALQIEEHQLRQVQGEVADQELARMLEEQLRFSDEKQILKERDAEAKAKAYKSTLQEQLVDNERRREEEAAAFLREKDAIDAMVARILEDEAKQAMLKFQKQNETKNYIQSYLRQREAWQEAEKRRQEEENKQIAEYAHVQQSRQESYAARREEIEKRKEDIYQRLATEMDAAERSKNEMEDLRIALALEEDAYQAKLAEERQLARRITQRLQLVEAHFEQLAYKQARLDAEREADTQIRREMMDRFAADERIEQMTAQKRRMKQAEHKEAVEKMIQERIARREAEQRSIDEARRSEREVEALRAQIVEQERQRLLLEHAEKLRGYLPKGVFRDRAELARFDAEFAKTYGQVDASEASQEALY</sequence>
<comment type="function">
    <text evidence="13">Microtubule inner protein (MIP) part of the dynein-decorated doublet microtubules (DMTs) in cilia axoneme, which is required for motile cilia beating. May play a role in the control of meiotic division and germ cell differentiation through regulation of pairing and recombination during meiosis. Required for sperm flagella assembly. May play a role in the assembly and function of the outer dynein arm-docking complex (ODA-DC). ODA-DC mediates outer dynein arms (ODA) binding onto the axonemal doublet microtubules.</text>
</comment>
<evidence type="ECO:0000256" key="8">
    <source>
        <dbReference type="ARBA" id="ARBA00023069"/>
    </source>
</evidence>
<name>A0A4P9X920_9FUNG</name>
<evidence type="ECO:0000313" key="18">
    <source>
        <dbReference type="Proteomes" id="UP000274922"/>
    </source>
</evidence>
<evidence type="ECO:0000256" key="15">
    <source>
        <dbReference type="SAM" id="MobiDB-lite"/>
    </source>
</evidence>
<dbReference type="EMBL" id="ML014161">
    <property type="protein sequence ID" value="RKP01778.1"/>
    <property type="molecule type" value="Genomic_DNA"/>
</dbReference>
<accession>A0A4P9X920</accession>
<evidence type="ECO:0000256" key="2">
    <source>
        <dbReference type="ARBA" id="ARBA00004611"/>
    </source>
</evidence>
<dbReference type="PANTHER" id="PTHR19265">
    <property type="entry name" value="MEIOSIS-SPECIFIC NUCLEAR STRUCTURAL PROTEIN 1"/>
    <property type="match status" value="1"/>
</dbReference>
<feature type="coiled-coil region" evidence="14">
    <location>
        <begin position="296"/>
        <end position="326"/>
    </location>
</feature>
<organism evidence="17 18">
    <name type="scientific">Caulochytrium protostelioides</name>
    <dbReference type="NCBI Taxonomy" id="1555241"/>
    <lineage>
        <taxon>Eukaryota</taxon>
        <taxon>Fungi</taxon>
        <taxon>Fungi incertae sedis</taxon>
        <taxon>Chytridiomycota</taxon>
        <taxon>Chytridiomycota incertae sedis</taxon>
        <taxon>Chytridiomycetes</taxon>
        <taxon>Caulochytriales</taxon>
        <taxon>Caulochytriaceae</taxon>
        <taxon>Caulochytrium</taxon>
    </lineage>
</organism>
<evidence type="ECO:0000256" key="7">
    <source>
        <dbReference type="ARBA" id="ARBA00023054"/>
    </source>
</evidence>
<evidence type="ECO:0000256" key="1">
    <source>
        <dbReference type="ARBA" id="ARBA00004123"/>
    </source>
</evidence>
<evidence type="ECO:0000256" key="4">
    <source>
        <dbReference type="ARBA" id="ARBA00014813"/>
    </source>
</evidence>
<feature type="coiled-coil region" evidence="14">
    <location>
        <begin position="118"/>
        <end position="156"/>
    </location>
</feature>
<feature type="compositionally biased region" description="Polar residues" evidence="15">
    <location>
        <begin position="1"/>
        <end position="11"/>
    </location>
</feature>
<comment type="similarity">
    <text evidence="3">Belongs to the MNS1 family.</text>
</comment>
<keyword evidence="9" id="KW-0206">Cytoskeleton</keyword>
<dbReference type="GO" id="GO:0005634">
    <property type="term" value="C:nucleus"/>
    <property type="evidence" value="ECO:0007669"/>
    <property type="project" value="UniProtKB-SubCell"/>
</dbReference>
<keyword evidence="7 14" id="KW-0175">Coiled coil</keyword>
<evidence type="ECO:0000256" key="9">
    <source>
        <dbReference type="ARBA" id="ARBA00023212"/>
    </source>
</evidence>
<evidence type="ECO:0000259" key="16">
    <source>
        <dbReference type="Pfam" id="PF13868"/>
    </source>
</evidence>
<feature type="compositionally biased region" description="Basic and acidic residues" evidence="15">
    <location>
        <begin position="13"/>
        <end position="25"/>
    </location>
</feature>
<evidence type="ECO:0000256" key="10">
    <source>
        <dbReference type="ARBA" id="ARBA00023242"/>
    </source>
</evidence>
<keyword evidence="5" id="KW-0963">Cytoplasm</keyword>
<evidence type="ECO:0000256" key="3">
    <source>
        <dbReference type="ARBA" id="ARBA00009158"/>
    </source>
</evidence>
<evidence type="ECO:0000256" key="6">
    <source>
        <dbReference type="ARBA" id="ARBA00022846"/>
    </source>
</evidence>
<evidence type="ECO:0000256" key="5">
    <source>
        <dbReference type="ARBA" id="ARBA00022490"/>
    </source>
</evidence>
<evidence type="ECO:0000256" key="12">
    <source>
        <dbReference type="ARBA" id="ARBA00023273"/>
    </source>
</evidence>
<protein>
    <recommendedName>
        <fullName evidence="4">Meiosis-specific nuclear structural protein 1</fullName>
    </recommendedName>
</protein>
<evidence type="ECO:0000256" key="14">
    <source>
        <dbReference type="SAM" id="Coils"/>
    </source>
</evidence>
<feature type="region of interest" description="Disordered" evidence="15">
    <location>
        <begin position="1"/>
        <end position="25"/>
    </location>
</feature>
<feature type="coiled-coil region" evidence="14">
    <location>
        <begin position="218"/>
        <end position="265"/>
    </location>
</feature>
<dbReference type="Proteomes" id="UP000274922">
    <property type="component" value="Unassembled WGS sequence"/>
</dbReference>
<dbReference type="Pfam" id="PF13868">
    <property type="entry name" value="TPH"/>
    <property type="match status" value="1"/>
</dbReference>
<dbReference type="PANTHER" id="PTHR19265:SF0">
    <property type="entry name" value="MEIOSIS-SPECIFIC NUCLEAR STRUCTURAL PROTEIN 1"/>
    <property type="match status" value="1"/>
</dbReference>
<gene>
    <name evidence="17" type="ORF">CXG81DRAFT_18471</name>
</gene>
<dbReference type="AlphaFoldDB" id="A0A4P9X920"/>
<keyword evidence="11" id="KW-0469">Meiosis</keyword>
<keyword evidence="12" id="KW-0966">Cell projection</keyword>